<dbReference type="RefSeq" id="WP_242621457.1">
    <property type="nucleotide sequence ID" value="NZ_SGXC01000002.1"/>
</dbReference>
<protein>
    <recommendedName>
        <fullName evidence="3">Large ribosomal RNA subunit accumulation protein YceD</fullName>
    </recommendedName>
    <alternativeName>
        <fullName evidence="5">23S rRNA accumulation protein YceD</fullName>
    </alternativeName>
</protein>
<dbReference type="GO" id="GO:0005829">
    <property type="term" value="C:cytosol"/>
    <property type="evidence" value="ECO:0007669"/>
    <property type="project" value="TreeGrafter"/>
</dbReference>
<evidence type="ECO:0000256" key="3">
    <source>
        <dbReference type="ARBA" id="ARBA00015716"/>
    </source>
</evidence>
<sequence length="190" mass="20499">MKDSSESGAVRHIDAFEFVRLGRSLEGSAPLARFVRLLDGLPEQDPSAVVRWSAQADRGPLGEPLIRLAVETVLTVQCQRCLGPLAMPIESEVALQLVETEAELDDPDTFDESDLEELDAGQDFEKVLGSRRFDLFEQVEDELILSVPYVPRHDVCPDGGDGPSGDAPEKKPSPFAVLAGLKGSAGDVGK</sequence>
<comment type="caution">
    <text evidence="7">The sequence shown here is derived from an EMBL/GenBank/DDBJ whole genome shotgun (WGS) entry which is preliminary data.</text>
</comment>
<evidence type="ECO:0000256" key="4">
    <source>
        <dbReference type="ARBA" id="ARBA00022517"/>
    </source>
</evidence>
<dbReference type="AlphaFoldDB" id="A0A4Q7NBS7"/>
<dbReference type="PANTHER" id="PTHR38099">
    <property type="entry name" value="LARGE RIBOSOMAL RNA SUBUNIT ACCUMULATION PROTEIN YCED"/>
    <property type="match status" value="1"/>
</dbReference>
<comment type="similarity">
    <text evidence="2">Belongs to the DUF177 domain family.</text>
</comment>
<dbReference type="EMBL" id="SGXC01000002">
    <property type="protein sequence ID" value="RZS80369.1"/>
    <property type="molecule type" value="Genomic_DNA"/>
</dbReference>
<gene>
    <name evidence="7" type="ORF">EV675_2969</name>
</gene>
<dbReference type="InterPro" id="IPR039255">
    <property type="entry name" value="YceD_bac"/>
</dbReference>
<organism evidence="7 8">
    <name type="scientific">Pigmentiphaga kullae</name>
    <dbReference type="NCBI Taxonomy" id="151784"/>
    <lineage>
        <taxon>Bacteria</taxon>
        <taxon>Pseudomonadati</taxon>
        <taxon>Pseudomonadota</taxon>
        <taxon>Betaproteobacteria</taxon>
        <taxon>Burkholderiales</taxon>
        <taxon>Alcaligenaceae</taxon>
        <taxon>Pigmentiphaga</taxon>
    </lineage>
</organism>
<name>A0A4Q7NBS7_9BURK</name>
<reference evidence="7 8" key="1">
    <citation type="submission" date="2019-02" db="EMBL/GenBank/DDBJ databases">
        <title>Genomic Encyclopedia of Type Strains, Phase IV (KMG-IV): sequencing the most valuable type-strain genomes for metagenomic binning, comparative biology and taxonomic classification.</title>
        <authorList>
            <person name="Goeker M."/>
        </authorList>
    </citation>
    <scope>NUCLEOTIDE SEQUENCE [LARGE SCALE GENOMIC DNA]</scope>
    <source>
        <strain evidence="7 8">K24</strain>
    </source>
</reference>
<dbReference type="GO" id="GO:0042254">
    <property type="term" value="P:ribosome biogenesis"/>
    <property type="evidence" value="ECO:0007669"/>
    <property type="project" value="UniProtKB-KW"/>
</dbReference>
<evidence type="ECO:0000313" key="8">
    <source>
        <dbReference type="Proteomes" id="UP000292445"/>
    </source>
</evidence>
<keyword evidence="8" id="KW-1185">Reference proteome</keyword>
<accession>A0A4Q7NBS7</accession>
<evidence type="ECO:0000256" key="6">
    <source>
        <dbReference type="SAM" id="MobiDB-lite"/>
    </source>
</evidence>
<dbReference type="Pfam" id="PF02620">
    <property type="entry name" value="YceD"/>
    <property type="match status" value="1"/>
</dbReference>
<dbReference type="Proteomes" id="UP000292445">
    <property type="component" value="Unassembled WGS sequence"/>
</dbReference>
<dbReference type="InterPro" id="IPR003772">
    <property type="entry name" value="YceD"/>
</dbReference>
<comment type="function">
    <text evidence="1">Plays a role in synthesis, processing and/or stability of 23S rRNA.</text>
</comment>
<evidence type="ECO:0000313" key="7">
    <source>
        <dbReference type="EMBL" id="RZS80369.1"/>
    </source>
</evidence>
<feature type="region of interest" description="Disordered" evidence="6">
    <location>
        <begin position="155"/>
        <end position="174"/>
    </location>
</feature>
<keyword evidence="4" id="KW-0690">Ribosome biogenesis</keyword>
<dbReference type="PANTHER" id="PTHR38099:SF1">
    <property type="entry name" value="LARGE RIBOSOMAL RNA SUBUNIT ACCUMULATION PROTEIN YCED"/>
    <property type="match status" value="1"/>
</dbReference>
<evidence type="ECO:0000256" key="2">
    <source>
        <dbReference type="ARBA" id="ARBA00010740"/>
    </source>
</evidence>
<evidence type="ECO:0000256" key="5">
    <source>
        <dbReference type="ARBA" id="ARBA00031841"/>
    </source>
</evidence>
<evidence type="ECO:0000256" key="1">
    <source>
        <dbReference type="ARBA" id="ARBA00002868"/>
    </source>
</evidence>
<proteinExistence type="inferred from homology"/>